<comment type="caution">
    <text evidence="5">The sequence shown here is derived from an EMBL/GenBank/DDBJ whole genome shotgun (WGS) entry which is preliminary data.</text>
</comment>
<feature type="domain" description="F-box" evidence="4">
    <location>
        <begin position="865"/>
        <end position="914"/>
    </location>
</feature>
<keyword evidence="3" id="KW-0732">Signal</keyword>
<dbReference type="EMBL" id="CAJOBB010001773">
    <property type="protein sequence ID" value="CAF3901484.1"/>
    <property type="molecule type" value="Genomic_DNA"/>
</dbReference>
<evidence type="ECO:0000256" key="3">
    <source>
        <dbReference type="SAM" id="SignalP"/>
    </source>
</evidence>
<dbReference type="PANTHER" id="PTHR24104">
    <property type="entry name" value="E3 UBIQUITIN-PROTEIN LIGASE NHLRC1-RELATED"/>
    <property type="match status" value="1"/>
</dbReference>
<evidence type="ECO:0000256" key="2">
    <source>
        <dbReference type="PROSITE-ProRule" id="PRU00504"/>
    </source>
</evidence>
<dbReference type="PROSITE" id="PS51125">
    <property type="entry name" value="NHL"/>
    <property type="match status" value="1"/>
</dbReference>
<dbReference type="InterPro" id="IPR001258">
    <property type="entry name" value="NHL_repeat"/>
</dbReference>
<name>A0A819HPE4_9BILA</name>
<sequence>MDYIFAIILLVCFQKSVSELSEHPSGSWRTDIRTTNVGRVKYEKGEVNLFQNQEKPTSFFFTPFPLVNPSNSKCHTNILSGYVELSFAVELYTSQLTEAVNNYLKEHFSTLCNSNKTCHISMLPMNVIGLIQKGLRANKIQEMYQINQEWFPNTVFLQSINFPIYTKNESICERLLSSLVDDCYLSNFEIHYSLQPEKLVERQIDITTEQITSTAIFNRIRSQFSMSDTIVITNDDYKQLLNEIIDKINMKLRIQEGFGSSIQDSTVIERLLDQQLSFKQVHLNKTDDKLWNSLYWKHDFTRPDRLAKMISTIIYKNSTNAHSFLYDHQAVSKNNHKIGLTQHDIDRIEELDKLLTTRPTHQGEYYEDEQLDNDISSINAIVEESEFHHNISYILSRADVIKYLSKLSNDIHLEGEIIVPKPIDVHLIKMNSMKVERKLFTHAALIRTRSDIHVLPLQCPLNEKMKTNTMTDRYRWLESRVTNLTASNQELTNQSSECHREREQLLKRIATLEQTTLKEPNKLQTMSKWKPSGITVAGGHGGGNQTNQLFYPCGFFLDVNENLIITDYWNNRIVKWDYNTTYGEVIAGGNERGKNHDQLNSPRDVIDERQYNSFIICDRDNRRVVRWFHNSKEHQQILMDDIDCWGLAMDISGSIYVSDWKSNVVKRWRQGESDVTIVAGGNDAGDRYDQLNYPTYIFVDEEYSIYIADSDNHRVMKWRSYAKEGVVVAGGNGKGNSLNQLVNPRGIVVDHLDQIYIADMRNHRIVVWQEGEKEGSIVVGGYGLGHESYQLHHPTALAFDYEENLYVADWENHRIQKYEQNLSEGVEKKYHRKECQLYFFKVNFGLPIRVVHFRSIMSDYIVPLSSSLECLPNEILLEIFGYIQVHDRLRAFYNLNNRLNCILFSFIRSLIVDIPTTKLICMITPELFSRLEYIHTGYSSAKINLDTLHRDIFSNGFPLLKKCSLNNISINQQWTGSPSIKILSVWSDNPRIVVERILHALTHLISLHLYLNWLPTHDILDNQIISQHSYLKCLKLHLYGLWTLEKLDSFLAYIPTITFLSLYSSYFDSHMISFQWNFKELAYIFKCRLPNLCRFNCEFIIKNQSKIDLKEIYSLHSCFHRINYEKYSDNELFIKIFTNK</sequence>
<gene>
    <name evidence="5" type="ORF">KXQ929_LOCUS22843</name>
</gene>
<dbReference type="AlphaFoldDB" id="A0A819HPE4"/>
<organism evidence="5 6">
    <name type="scientific">Adineta steineri</name>
    <dbReference type="NCBI Taxonomy" id="433720"/>
    <lineage>
        <taxon>Eukaryota</taxon>
        <taxon>Metazoa</taxon>
        <taxon>Spiralia</taxon>
        <taxon>Gnathifera</taxon>
        <taxon>Rotifera</taxon>
        <taxon>Eurotatoria</taxon>
        <taxon>Bdelloidea</taxon>
        <taxon>Adinetida</taxon>
        <taxon>Adinetidae</taxon>
        <taxon>Adineta</taxon>
    </lineage>
</organism>
<evidence type="ECO:0000256" key="1">
    <source>
        <dbReference type="ARBA" id="ARBA00022737"/>
    </source>
</evidence>
<reference evidence="5" key="1">
    <citation type="submission" date="2021-02" db="EMBL/GenBank/DDBJ databases">
        <authorList>
            <person name="Nowell W R."/>
        </authorList>
    </citation>
    <scope>NUCLEOTIDE SEQUENCE</scope>
</reference>
<dbReference type="PROSITE" id="PS50181">
    <property type="entry name" value="FBOX"/>
    <property type="match status" value="1"/>
</dbReference>
<dbReference type="GO" id="GO:0008270">
    <property type="term" value="F:zinc ion binding"/>
    <property type="evidence" value="ECO:0007669"/>
    <property type="project" value="UniProtKB-KW"/>
</dbReference>
<evidence type="ECO:0000313" key="5">
    <source>
        <dbReference type="EMBL" id="CAF3901484.1"/>
    </source>
</evidence>
<dbReference type="CDD" id="cd05819">
    <property type="entry name" value="NHL"/>
    <property type="match status" value="1"/>
</dbReference>
<keyword evidence="1" id="KW-0677">Repeat</keyword>
<evidence type="ECO:0000259" key="4">
    <source>
        <dbReference type="PROSITE" id="PS50181"/>
    </source>
</evidence>
<dbReference type="InterPro" id="IPR011042">
    <property type="entry name" value="6-blade_b-propeller_TolB-like"/>
</dbReference>
<dbReference type="InterPro" id="IPR050952">
    <property type="entry name" value="TRIM-NHL_E3_ligases"/>
</dbReference>
<dbReference type="Proteomes" id="UP000663868">
    <property type="component" value="Unassembled WGS sequence"/>
</dbReference>
<feature type="chain" id="PRO_5032784516" description="F-box domain-containing protein" evidence="3">
    <location>
        <begin position="19"/>
        <end position="1140"/>
    </location>
</feature>
<proteinExistence type="predicted"/>
<feature type="signal peptide" evidence="3">
    <location>
        <begin position="1"/>
        <end position="18"/>
    </location>
</feature>
<dbReference type="Pfam" id="PF01436">
    <property type="entry name" value="NHL"/>
    <property type="match status" value="2"/>
</dbReference>
<feature type="repeat" description="NHL" evidence="2">
    <location>
        <begin position="785"/>
        <end position="821"/>
    </location>
</feature>
<dbReference type="Gene3D" id="2.120.10.30">
    <property type="entry name" value="TolB, C-terminal domain"/>
    <property type="match status" value="2"/>
</dbReference>
<dbReference type="SUPFAM" id="SSF101898">
    <property type="entry name" value="NHL repeat"/>
    <property type="match status" value="1"/>
</dbReference>
<dbReference type="PANTHER" id="PTHR24104:SF25">
    <property type="entry name" value="PROTEIN LIN-41"/>
    <property type="match status" value="1"/>
</dbReference>
<dbReference type="Gene3D" id="2.40.10.500">
    <property type="match status" value="1"/>
</dbReference>
<accession>A0A819HPE4</accession>
<dbReference type="InterPro" id="IPR001810">
    <property type="entry name" value="F-box_dom"/>
</dbReference>
<evidence type="ECO:0000313" key="6">
    <source>
        <dbReference type="Proteomes" id="UP000663868"/>
    </source>
</evidence>
<protein>
    <recommendedName>
        <fullName evidence="4">F-box domain-containing protein</fullName>
    </recommendedName>
</protein>